<organism evidence="5 6">
    <name type="scientific">Apteryx owenii</name>
    <name type="common">Little spotted kiwi</name>
    <dbReference type="NCBI Taxonomy" id="8824"/>
    <lineage>
        <taxon>Eukaryota</taxon>
        <taxon>Metazoa</taxon>
        <taxon>Chordata</taxon>
        <taxon>Craniata</taxon>
        <taxon>Vertebrata</taxon>
        <taxon>Euteleostomi</taxon>
        <taxon>Archelosauria</taxon>
        <taxon>Archosauria</taxon>
        <taxon>Dinosauria</taxon>
        <taxon>Saurischia</taxon>
        <taxon>Theropoda</taxon>
        <taxon>Coelurosauria</taxon>
        <taxon>Aves</taxon>
        <taxon>Palaeognathae</taxon>
        <taxon>Apterygiformes</taxon>
        <taxon>Apterygidae</taxon>
        <taxon>Apteryx</taxon>
    </lineage>
</organism>
<keyword evidence="3" id="KW-0539">Nucleus</keyword>
<evidence type="ECO:0000313" key="5">
    <source>
        <dbReference type="Ensembl" id="ENSAOWP00000012590.1"/>
    </source>
</evidence>
<comment type="similarity">
    <text evidence="2">Belongs to the UPF0688 family.</text>
</comment>
<dbReference type="AlphaFoldDB" id="A0A8B9S8L8"/>
<reference evidence="5" key="2">
    <citation type="submission" date="2025-09" db="UniProtKB">
        <authorList>
            <consortium name="Ensembl"/>
        </authorList>
    </citation>
    <scope>IDENTIFICATION</scope>
</reference>
<evidence type="ECO:0008006" key="7">
    <source>
        <dbReference type="Google" id="ProtNLM"/>
    </source>
</evidence>
<dbReference type="InterPro" id="IPR031530">
    <property type="entry name" value="UPF0688"/>
</dbReference>
<keyword evidence="6" id="KW-1185">Reference proteome</keyword>
<feature type="compositionally biased region" description="Basic and acidic residues" evidence="4">
    <location>
        <begin position="30"/>
        <end position="73"/>
    </location>
</feature>
<proteinExistence type="inferred from homology"/>
<evidence type="ECO:0000256" key="4">
    <source>
        <dbReference type="SAM" id="MobiDB-lite"/>
    </source>
</evidence>
<sequence>MRLKGALGPCPLLRQSAWRKAAGRRRSRRPRGEDGAREGAARGGEDGEREGVARGGEDGEREGVARGASAERRPPRRPGANAQRGKGESAAGTRAERRLPPKPFAARSSRAPADTGSGENARSHLCRVSGESSCGAFVDEDSNQPMPMDRFFGNVEFIQDLPAVALASTTMSRREFRKLHFIAKEDEEEEEDVL</sequence>
<dbReference type="PANTHER" id="PTHR28491:SF1">
    <property type="entry name" value="UPF0688 PROTEIN C1ORF174"/>
    <property type="match status" value="1"/>
</dbReference>
<dbReference type="Pfam" id="PF15772">
    <property type="entry name" value="UPF0688"/>
    <property type="match status" value="1"/>
</dbReference>
<dbReference type="Proteomes" id="UP000694424">
    <property type="component" value="Unplaced"/>
</dbReference>
<evidence type="ECO:0000313" key="6">
    <source>
        <dbReference type="Proteomes" id="UP000694424"/>
    </source>
</evidence>
<evidence type="ECO:0000256" key="3">
    <source>
        <dbReference type="ARBA" id="ARBA00023242"/>
    </source>
</evidence>
<protein>
    <recommendedName>
        <fullName evidence="7">CA174 protein</fullName>
    </recommendedName>
</protein>
<comment type="subcellular location">
    <subcellularLocation>
        <location evidence="1">Nucleus</location>
    </subcellularLocation>
</comment>
<reference evidence="5" key="1">
    <citation type="submission" date="2025-08" db="UniProtKB">
        <authorList>
            <consortium name="Ensembl"/>
        </authorList>
    </citation>
    <scope>IDENTIFICATION</scope>
</reference>
<accession>A0A8B9S8L8</accession>
<dbReference type="GO" id="GO:0005634">
    <property type="term" value="C:nucleus"/>
    <property type="evidence" value="ECO:0007669"/>
    <property type="project" value="UniProtKB-SubCell"/>
</dbReference>
<feature type="region of interest" description="Disordered" evidence="4">
    <location>
        <begin position="1"/>
        <end position="124"/>
    </location>
</feature>
<dbReference type="Ensembl" id="ENSAOWT00000014315.1">
    <property type="protein sequence ID" value="ENSAOWP00000012590.1"/>
    <property type="gene ID" value="ENSAOWG00000008617.1"/>
</dbReference>
<evidence type="ECO:0000256" key="2">
    <source>
        <dbReference type="ARBA" id="ARBA00006634"/>
    </source>
</evidence>
<evidence type="ECO:0000256" key="1">
    <source>
        <dbReference type="ARBA" id="ARBA00004123"/>
    </source>
</evidence>
<name>A0A8B9S8L8_APTOW</name>
<dbReference type="PANTHER" id="PTHR28491">
    <property type="entry name" value="UPF0688 PROTEIN C1ORF174"/>
    <property type="match status" value="1"/>
</dbReference>